<gene>
    <name evidence="1" type="ORF">TNCV_4719571</name>
</gene>
<evidence type="ECO:0000313" key="1">
    <source>
        <dbReference type="EMBL" id="GFY28823.1"/>
    </source>
</evidence>
<protein>
    <submittedName>
        <fullName evidence="1">Uncharacterized protein</fullName>
    </submittedName>
</protein>
<evidence type="ECO:0000313" key="2">
    <source>
        <dbReference type="Proteomes" id="UP000887159"/>
    </source>
</evidence>
<keyword evidence="2" id="KW-1185">Reference proteome</keyword>
<organism evidence="1 2">
    <name type="scientific">Trichonephila clavipes</name>
    <name type="common">Golden silk orbweaver</name>
    <name type="synonym">Nephila clavipes</name>
    <dbReference type="NCBI Taxonomy" id="2585209"/>
    <lineage>
        <taxon>Eukaryota</taxon>
        <taxon>Metazoa</taxon>
        <taxon>Ecdysozoa</taxon>
        <taxon>Arthropoda</taxon>
        <taxon>Chelicerata</taxon>
        <taxon>Arachnida</taxon>
        <taxon>Araneae</taxon>
        <taxon>Araneomorphae</taxon>
        <taxon>Entelegynae</taxon>
        <taxon>Araneoidea</taxon>
        <taxon>Nephilidae</taxon>
        <taxon>Trichonephila</taxon>
    </lineage>
</organism>
<dbReference type="EMBL" id="BMAU01021387">
    <property type="protein sequence ID" value="GFY28823.1"/>
    <property type="molecule type" value="Genomic_DNA"/>
</dbReference>
<reference evidence="1" key="1">
    <citation type="submission" date="2020-08" db="EMBL/GenBank/DDBJ databases">
        <title>Multicomponent nature underlies the extraordinary mechanical properties of spider dragline silk.</title>
        <authorList>
            <person name="Kono N."/>
            <person name="Nakamura H."/>
            <person name="Mori M."/>
            <person name="Yoshida Y."/>
            <person name="Ohtoshi R."/>
            <person name="Malay A.D."/>
            <person name="Moran D.A.P."/>
            <person name="Tomita M."/>
            <person name="Numata K."/>
            <person name="Arakawa K."/>
        </authorList>
    </citation>
    <scope>NUCLEOTIDE SEQUENCE</scope>
</reference>
<comment type="caution">
    <text evidence="1">The sequence shown here is derived from an EMBL/GenBank/DDBJ whole genome shotgun (WGS) entry which is preliminary data.</text>
</comment>
<proteinExistence type="predicted"/>
<accession>A0A8X6W5S6</accession>
<dbReference type="Proteomes" id="UP000887159">
    <property type="component" value="Unassembled WGS sequence"/>
</dbReference>
<sequence>MDLEARISIAATMIRETADCTRFHDASDKLFHLRSREEAIPVMPLKEKKEDIGRTILFRNQAMFRNQRGSVKNGKKMAL</sequence>
<dbReference type="AlphaFoldDB" id="A0A8X6W5S6"/>
<name>A0A8X6W5S6_TRICX</name>